<dbReference type="EMBL" id="KB096080">
    <property type="protein sequence ID" value="ESO08599.1"/>
    <property type="molecule type" value="Genomic_DNA"/>
</dbReference>
<proteinExistence type="predicted"/>
<dbReference type="HOGENOM" id="CLU_1733468_0_0_1"/>
<organism evidence="2 3">
    <name type="scientific">Helobdella robusta</name>
    <name type="common">Californian leech</name>
    <dbReference type="NCBI Taxonomy" id="6412"/>
    <lineage>
        <taxon>Eukaryota</taxon>
        <taxon>Metazoa</taxon>
        <taxon>Spiralia</taxon>
        <taxon>Lophotrochozoa</taxon>
        <taxon>Annelida</taxon>
        <taxon>Clitellata</taxon>
        <taxon>Hirudinea</taxon>
        <taxon>Rhynchobdellida</taxon>
        <taxon>Glossiphoniidae</taxon>
        <taxon>Helobdella</taxon>
    </lineage>
</organism>
<dbReference type="CTD" id="20202847"/>
<dbReference type="GeneID" id="20202847"/>
<dbReference type="Proteomes" id="UP000015101">
    <property type="component" value="Unassembled WGS sequence"/>
</dbReference>
<dbReference type="EnsemblMetazoa" id="HelroT169475">
    <property type="protein sequence ID" value="HelroP169475"/>
    <property type="gene ID" value="HelroG169475"/>
</dbReference>
<dbReference type="PROSITE" id="PS51257">
    <property type="entry name" value="PROKAR_LIPOPROTEIN"/>
    <property type="match status" value="1"/>
</dbReference>
<reference evidence="3" key="1">
    <citation type="submission" date="2012-12" db="EMBL/GenBank/DDBJ databases">
        <authorList>
            <person name="Hellsten U."/>
            <person name="Grimwood J."/>
            <person name="Chapman J.A."/>
            <person name="Shapiro H."/>
            <person name="Aerts A."/>
            <person name="Otillar R.P."/>
            <person name="Terry A.Y."/>
            <person name="Boore J.L."/>
            <person name="Simakov O."/>
            <person name="Marletaz F."/>
            <person name="Cho S.-J."/>
            <person name="Edsinger-Gonzales E."/>
            <person name="Havlak P."/>
            <person name="Kuo D.-H."/>
            <person name="Larsson T."/>
            <person name="Lv J."/>
            <person name="Arendt D."/>
            <person name="Savage R."/>
            <person name="Osoegawa K."/>
            <person name="de Jong P."/>
            <person name="Lindberg D.R."/>
            <person name="Seaver E.C."/>
            <person name="Weisblat D.A."/>
            <person name="Putnam N.H."/>
            <person name="Grigoriev I.V."/>
            <person name="Rokhsar D.S."/>
        </authorList>
    </citation>
    <scope>NUCLEOTIDE SEQUENCE</scope>
</reference>
<dbReference type="AlphaFoldDB" id="T1F1Z7"/>
<reference evidence="1 3" key="2">
    <citation type="journal article" date="2013" name="Nature">
        <title>Insights into bilaterian evolution from three spiralian genomes.</title>
        <authorList>
            <person name="Simakov O."/>
            <person name="Marletaz F."/>
            <person name="Cho S.J."/>
            <person name="Edsinger-Gonzales E."/>
            <person name="Havlak P."/>
            <person name="Hellsten U."/>
            <person name="Kuo D.H."/>
            <person name="Larsson T."/>
            <person name="Lv J."/>
            <person name="Arendt D."/>
            <person name="Savage R."/>
            <person name="Osoegawa K."/>
            <person name="de Jong P."/>
            <person name="Grimwood J."/>
            <person name="Chapman J.A."/>
            <person name="Shapiro H."/>
            <person name="Aerts A."/>
            <person name="Otillar R.P."/>
            <person name="Terry A.Y."/>
            <person name="Boore J.L."/>
            <person name="Grigoriev I.V."/>
            <person name="Lindberg D.R."/>
            <person name="Seaver E.C."/>
            <person name="Weisblat D.A."/>
            <person name="Putnam N.H."/>
            <person name="Rokhsar D.S."/>
        </authorList>
    </citation>
    <scope>NUCLEOTIDE SEQUENCE</scope>
</reference>
<evidence type="ECO:0000313" key="2">
    <source>
        <dbReference type="EnsemblMetazoa" id="HelroP169475"/>
    </source>
</evidence>
<dbReference type="EMBL" id="AMQM01003291">
    <property type="status" value="NOT_ANNOTATED_CDS"/>
    <property type="molecule type" value="Genomic_DNA"/>
</dbReference>
<keyword evidence="3" id="KW-1185">Reference proteome</keyword>
<evidence type="ECO:0000313" key="3">
    <source>
        <dbReference type="Proteomes" id="UP000015101"/>
    </source>
</evidence>
<dbReference type="RefSeq" id="XP_009013529.1">
    <property type="nucleotide sequence ID" value="XM_009015281.1"/>
</dbReference>
<accession>T1F1Z7</accession>
<gene>
    <name evidence="2" type="primary">20202847</name>
    <name evidence="1" type="ORF">HELRODRAFT_169475</name>
</gene>
<evidence type="ECO:0000313" key="1">
    <source>
        <dbReference type="EMBL" id="ESO08599.1"/>
    </source>
</evidence>
<dbReference type="InParanoid" id="T1F1Z7"/>
<sequence>MACRRYVQHCSAVVQTTVLYSCCPFTLGHSKTRATYVKTLLELKSVQPGFRPTCLMSEFEQVAMQAGEYEADHKFAQWIKILPTLAFVEPDNVVPAYEKLTKSDQFPDEAMPIANYFEEMLSLEDRCDVADVSECCMEGSSADVRWTTKHQ</sequence>
<dbReference type="KEGG" id="hro:HELRODRAFT_169475"/>
<dbReference type="OrthoDB" id="10054162at2759"/>
<reference evidence="2" key="3">
    <citation type="submission" date="2015-06" db="UniProtKB">
        <authorList>
            <consortium name="EnsemblMetazoa"/>
        </authorList>
    </citation>
    <scope>IDENTIFICATION</scope>
</reference>
<name>T1F1Z7_HELRO</name>
<protein>
    <submittedName>
        <fullName evidence="1 2">Uncharacterized protein</fullName>
    </submittedName>
</protein>